<feature type="compositionally biased region" description="Polar residues" evidence="1">
    <location>
        <begin position="54"/>
        <end position="68"/>
    </location>
</feature>
<feature type="compositionally biased region" description="Basic and acidic residues" evidence="1">
    <location>
        <begin position="405"/>
        <end position="422"/>
    </location>
</feature>
<feature type="region of interest" description="Disordered" evidence="1">
    <location>
        <begin position="393"/>
        <end position="463"/>
    </location>
</feature>
<proteinExistence type="predicted"/>
<protein>
    <recommendedName>
        <fullName evidence="2">DUF6590 domain-containing protein</fullName>
    </recommendedName>
</protein>
<evidence type="ECO:0000256" key="1">
    <source>
        <dbReference type="SAM" id="MobiDB-lite"/>
    </source>
</evidence>
<dbReference type="InterPro" id="IPR046497">
    <property type="entry name" value="DUF6590"/>
</dbReference>
<keyword evidence="4" id="KW-1185">Reference proteome</keyword>
<comment type="caution">
    <text evidence="3">The sequence shown here is derived from an EMBL/GenBank/DDBJ whole genome shotgun (WGS) entry which is preliminary data.</text>
</comment>
<feature type="domain" description="DUF6590" evidence="2">
    <location>
        <begin position="228"/>
        <end position="388"/>
    </location>
</feature>
<reference evidence="3 4" key="1">
    <citation type="journal article" date="2024" name="Commun. Biol.">
        <title>Comparative genomic analysis of thermophilic fungi reveals convergent evolutionary adaptations and gene losses.</title>
        <authorList>
            <person name="Steindorff A.S."/>
            <person name="Aguilar-Pontes M.V."/>
            <person name="Robinson A.J."/>
            <person name="Andreopoulos B."/>
            <person name="LaButti K."/>
            <person name="Kuo A."/>
            <person name="Mondo S."/>
            <person name="Riley R."/>
            <person name="Otillar R."/>
            <person name="Haridas S."/>
            <person name="Lipzen A."/>
            <person name="Grimwood J."/>
            <person name="Schmutz J."/>
            <person name="Clum A."/>
            <person name="Reid I.D."/>
            <person name="Moisan M.C."/>
            <person name="Butler G."/>
            <person name="Nguyen T.T.M."/>
            <person name="Dewar K."/>
            <person name="Conant G."/>
            <person name="Drula E."/>
            <person name="Henrissat B."/>
            <person name="Hansel C."/>
            <person name="Singer S."/>
            <person name="Hutchinson M.I."/>
            <person name="de Vries R.P."/>
            <person name="Natvig D.O."/>
            <person name="Powell A.J."/>
            <person name="Tsang A."/>
            <person name="Grigoriev I.V."/>
        </authorList>
    </citation>
    <scope>NUCLEOTIDE SEQUENCE [LARGE SCALE GENOMIC DNA]</scope>
    <source>
        <strain evidence="3 4">CBS 494.80</strain>
    </source>
</reference>
<evidence type="ECO:0000259" key="2">
    <source>
        <dbReference type="Pfam" id="PF20233"/>
    </source>
</evidence>
<evidence type="ECO:0000313" key="4">
    <source>
        <dbReference type="Proteomes" id="UP001595075"/>
    </source>
</evidence>
<sequence length="463" mass="51805">MASHSSQIRGKGKDNSTAWSQWRWDSRGFYTSRRLNELGVEEFDYQYPEGGTGNSEQIPRTPGATTPDRSMYQDIVFSPDQQDSYTTAIIPNIPSYALQTTRPCEPESSHGDFRQDTTRSLNFNESNNNHVTTNNARRTLLPNSASGPTGTWQSPGSSSYLLPPGSYGGKALDSIINKTQSLTLGIEEVAGQPSWQKFSGHIQNPRSSQTSEQLDPRYKVIEPKKLDRFWQVGRVFMMLWTEPAQPYQEMGKSRNGSHFSVTYLNGQAYSEIRRFVVIRKNYGNCICSPIHTYNGHATLKPNLPDAREHTIIYTGPSPPDPHAEMDKAGKMRYEELTKEPIRVIPESNSPDQNLSITSRLNYSKIYTVENYVRVLNIGKVHPNSMDHLALNSLVRPSEGPPQRFGSDEIQRAASPDHAHWGQDDTGASGEKSERGGKSKDSKKKKNDSSSTSNSKPSGSGRRR</sequence>
<evidence type="ECO:0000313" key="3">
    <source>
        <dbReference type="EMBL" id="KAL2064648.1"/>
    </source>
</evidence>
<dbReference type="Proteomes" id="UP001595075">
    <property type="component" value="Unassembled WGS sequence"/>
</dbReference>
<feature type="region of interest" description="Disordered" evidence="1">
    <location>
        <begin position="101"/>
        <end position="157"/>
    </location>
</feature>
<feature type="compositionally biased region" description="Low complexity" evidence="1">
    <location>
        <begin position="122"/>
        <end position="135"/>
    </location>
</feature>
<feature type="compositionally biased region" description="Basic and acidic residues" evidence="1">
    <location>
        <begin position="430"/>
        <end position="439"/>
    </location>
</feature>
<feature type="region of interest" description="Disordered" evidence="1">
    <location>
        <begin position="47"/>
        <end position="69"/>
    </location>
</feature>
<dbReference type="Pfam" id="PF20233">
    <property type="entry name" value="DUF6590"/>
    <property type="match status" value="1"/>
</dbReference>
<gene>
    <name evidence="3" type="ORF">VTL71DRAFT_3786</name>
</gene>
<accession>A0ABR4C3Y9</accession>
<feature type="compositionally biased region" description="Low complexity" evidence="1">
    <location>
        <begin position="448"/>
        <end position="463"/>
    </location>
</feature>
<dbReference type="EMBL" id="JAZHXI010000013">
    <property type="protein sequence ID" value="KAL2064648.1"/>
    <property type="molecule type" value="Genomic_DNA"/>
</dbReference>
<feature type="compositionally biased region" description="Polar residues" evidence="1">
    <location>
        <begin position="141"/>
        <end position="153"/>
    </location>
</feature>
<organism evidence="3 4">
    <name type="scientific">Oculimacula yallundae</name>
    <dbReference type="NCBI Taxonomy" id="86028"/>
    <lineage>
        <taxon>Eukaryota</taxon>
        <taxon>Fungi</taxon>
        <taxon>Dikarya</taxon>
        <taxon>Ascomycota</taxon>
        <taxon>Pezizomycotina</taxon>
        <taxon>Leotiomycetes</taxon>
        <taxon>Helotiales</taxon>
        <taxon>Ploettnerulaceae</taxon>
        <taxon>Oculimacula</taxon>
    </lineage>
</organism>
<dbReference type="PANTHER" id="PTHR35391">
    <property type="entry name" value="C2H2-TYPE DOMAIN-CONTAINING PROTEIN-RELATED"/>
    <property type="match status" value="1"/>
</dbReference>
<dbReference type="PANTHER" id="PTHR35391:SF5">
    <property type="entry name" value="DUF6590 DOMAIN-CONTAINING PROTEIN"/>
    <property type="match status" value="1"/>
</dbReference>
<name>A0ABR4C3Y9_9HELO</name>
<feature type="compositionally biased region" description="Basic and acidic residues" evidence="1">
    <location>
        <begin position="104"/>
        <end position="117"/>
    </location>
</feature>